<dbReference type="InterPro" id="IPR012910">
    <property type="entry name" value="Plug_dom"/>
</dbReference>
<evidence type="ECO:0000256" key="4">
    <source>
        <dbReference type="ARBA" id="ARBA00022692"/>
    </source>
</evidence>
<reference evidence="9 10" key="1">
    <citation type="submission" date="2016-11" db="EMBL/GenBank/DDBJ databases">
        <authorList>
            <person name="Jaros S."/>
            <person name="Januszkiewicz K."/>
            <person name="Wedrychowicz H."/>
        </authorList>
    </citation>
    <scope>NUCLEOTIDE SEQUENCE [LARGE SCALE GENOMIC DNA]</scope>
    <source>
        <strain evidence="9 10">DSM 26910</strain>
    </source>
</reference>
<dbReference type="Pfam" id="PF07715">
    <property type="entry name" value="Plug"/>
    <property type="match status" value="1"/>
</dbReference>
<feature type="domain" description="TonB-dependent receptor plug" evidence="8">
    <location>
        <begin position="232"/>
        <end position="352"/>
    </location>
</feature>
<dbReference type="NCBIfam" id="TIGR04057">
    <property type="entry name" value="SusC_RagA_signa"/>
    <property type="match status" value="1"/>
</dbReference>
<dbReference type="Gene3D" id="2.170.130.10">
    <property type="entry name" value="TonB-dependent receptor, plug domain"/>
    <property type="match status" value="1"/>
</dbReference>
<dbReference type="InterPro" id="IPR037066">
    <property type="entry name" value="Plug_dom_sf"/>
</dbReference>
<dbReference type="SUPFAM" id="SSF49464">
    <property type="entry name" value="Carboxypeptidase regulatory domain-like"/>
    <property type="match status" value="1"/>
</dbReference>
<keyword evidence="4 7" id="KW-0812">Transmembrane</keyword>
<dbReference type="InterPro" id="IPR008969">
    <property type="entry name" value="CarboxyPept-like_regulatory"/>
</dbReference>
<dbReference type="Proteomes" id="UP000184164">
    <property type="component" value="Unassembled WGS sequence"/>
</dbReference>
<evidence type="ECO:0000313" key="10">
    <source>
        <dbReference type="Proteomes" id="UP000184164"/>
    </source>
</evidence>
<dbReference type="AlphaFoldDB" id="A0A1M5DGS1"/>
<dbReference type="GO" id="GO:0009279">
    <property type="term" value="C:cell outer membrane"/>
    <property type="evidence" value="ECO:0007669"/>
    <property type="project" value="UniProtKB-SubCell"/>
</dbReference>
<sequence>MKKKENEGESMVFPHLFKILITMKLIFVLICGLGLLSSMAEQSYAQSTKLTFSLNNASIKSVLELIENNSEFSFMYENNVVEVDSLVNFEANDETIETILDRLLGDKIEHRVIGSHVVLFTNDIELAGAHGGSTALAQQQRISGGVTDNRSQPLPGVTVVVKGTNQGTVTDIDGSYSLSVSQDNAILVFSFVGMQTQEVPIDGRSVIDITMVENVIGLDDVVVTALGITREKKSLGYSVGEVSGNDLNETPMGSVLNAVAGKAAGVQVSQMYGLAGSSVNMVIRGASSLNTKNQPLFVIDGVPVDNGINNNYQDADMGNAISDLNTEDIESMSILKGPSAAALYGSRAGNGVVLITTKSGKGAKKGIGVSLNTSYVLDNPYHFIPFQSMFASGKAGAHNLGEQENESWGAILDGTYPDSYQWDKSLLNNDGTSLQPLVAYPNRQQDFYQNGFSQSNNVAFEGRYDKANFRVSFGNMTNEGILPNTDYARKTIGVNGNYNLTDNLKVSAAVNISEAGSDNRQNISTGRRDPSRSVLEMGVQVNVLDLQDYWLEGQENIQQRKTKPKQNNPYFNIYENLTGFKRNQTMAKLQLDWEFFEGFSFMARYLTNVINQRNEAKVAWSDYDNSRGAYSVQRTLAKEENWEAMFTYNKSIVDGLSLTANLGGNLRYNYNDAISNGASQLVLPGLFTISNGVPGTVSYSSYWGEKAVNSVYGSVSMGYQNMIYLDLTARNDWSSTLPKDNRSYFYPSASLSLLVNEMLELPSWIDLMKIRSGYAQVGNDVGAYALAQYYATTSDWGEAKRMYMPGTLRNPELKPEIATSKEAGLDLSLFDNRINLDATYYVVDNKNQVLSISTPNESGATAKQINAGLVRGRGWDISLNTSLVRKRDFSADLGLTLTRNRTKIVELAEGISFYQFGSVGQVRLRSYVGDDIGDIYAYPYLKVEDESSPYYGYPIIAANGRAQLDNREESIEKVGNFNHDFLMGIQPVIRYKNFSLYANFDWRSGGEFYSRSMEFFRNNGWLEETFSGVGYDPDKDIVQQIKDNPDMYFNLWVGGRTGDYGGFPWPDESTQASRSYIDKNTGETIYVNDASFIPGVREDGEGGYIENLGGPGTVWMTPFDANKYATRYYGGNNIYSATYVKLRELSLTYKFPQQLARKASLSNVSLSVIAQNVFTWTKAQIPVDPELAFISSGSSWIQGAEYYNVTPWTRSFGVKLNVEF</sequence>
<evidence type="ECO:0000256" key="3">
    <source>
        <dbReference type="ARBA" id="ARBA00022452"/>
    </source>
</evidence>
<dbReference type="RefSeq" id="WP_139249730.1">
    <property type="nucleotide sequence ID" value="NZ_FQUM01000007.1"/>
</dbReference>
<dbReference type="Pfam" id="PF13715">
    <property type="entry name" value="CarbopepD_reg_2"/>
    <property type="match status" value="1"/>
</dbReference>
<evidence type="ECO:0000256" key="7">
    <source>
        <dbReference type="PROSITE-ProRule" id="PRU01360"/>
    </source>
</evidence>
<dbReference type="FunFam" id="2.60.40.1120:FF:000003">
    <property type="entry name" value="Outer membrane protein Omp121"/>
    <property type="match status" value="1"/>
</dbReference>
<proteinExistence type="inferred from homology"/>
<evidence type="ECO:0000256" key="6">
    <source>
        <dbReference type="ARBA" id="ARBA00023237"/>
    </source>
</evidence>
<keyword evidence="5 7" id="KW-0472">Membrane</keyword>
<dbReference type="Gene3D" id="2.40.170.20">
    <property type="entry name" value="TonB-dependent receptor, beta-barrel domain"/>
    <property type="match status" value="1"/>
</dbReference>
<dbReference type="STRING" id="1484053.SAMN05444274_10796"/>
<evidence type="ECO:0000259" key="8">
    <source>
        <dbReference type="Pfam" id="PF07715"/>
    </source>
</evidence>
<dbReference type="EMBL" id="FQUM01000007">
    <property type="protein sequence ID" value="SHF66239.1"/>
    <property type="molecule type" value="Genomic_DNA"/>
</dbReference>
<dbReference type="InterPro" id="IPR036942">
    <property type="entry name" value="Beta-barrel_TonB_sf"/>
</dbReference>
<dbReference type="InterPro" id="IPR023996">
    <property type="entry name" value="TonB-dep_OMP_SusC/RagA"/>
</dbReference>
<dbReference type="Gene3D" id="2.60.40.1120">
    <property type="entry name" value="Carboxypeptidase-like, regulatory domain"/>
    <property type="match status" value="1"/>
</dbReference>
<comment type="similarity">
    <text evidence="7">Belongs to the TonB-dependent receptor family.</text>
</comment>
<dbReference type="SUPFAM" id="SSF56935">
    <property type="entry name" value="Porins"/>
    <property type="match status" value="1"/>
</dbReference>
<organism evidence="9 10">
    <name type="scientific">Mariniphaga anaerophila</name>
    <dbReference type="NCBI Taxonomy" id="1484053"/>
    <lineage>
        <taxon>Bacteria</taxon>
        <taxon>Pseudomonadati</taxon>
        <taxon>Bacteroidota</taxon>
        <taxon>Bacteroidia</taxon>
        <taxon>Marinilabiliales</taxon>
        <taxon>Prolixibacteraceae</taxon>
        <taxon>Mariniphaga</taxon>
    </lineage>
</organism>
<evidence type="ECO:0000313" key="9">
    <source>
        <dbReference type="EMBL" id="SHF66239.1"/>
    </source>
</evidence>
<keyword evidence="6 7" id="KW-0998">Cell outer membrane</keyword>
<evidence type="ECO:0000256" key="1">
    <source>
        <dbReference type="ARBA" id="ARBA00004571"/>
    </source>
</evidence>
<dbReference type="PROSITE" id="PS52016">
    <property type="entry name" value="TONB_DEPENDENT_REC_3"/>
    <property type="match status" value="1"/>
</dbReference>
<evidence type="ECO:0000256" key="5">
    <source>
        <dbReference type="ARBA" id="ARBA00023136"/>
    </source>
</evidence>
<dbReference type="InterPro" id="IPR023997">
    <property type="entry name" value="TonB-dep_OMP_SusC/RagA_CS"/>
</dbReference>
<dbReference type="NCBIfam" id="TIGR04056">
    <property type="entry name" value="OMP_RagA_SusC"/>
    <property type="match status" value="1"/>
</dbReference>
<keyword evidence="10" id="KW-1185">Reference proteome</keyword>
<name>A0A1M5DGS1_9BACT</name>
<evidence type="ECO:0000256" key="2">
    <source>
        <dbReference type="ARBA" id="ARBA00022448"/>
    </source>
</evidence>
<keyword evidence="3 7" id="KW-1134">Transmembrane beta strand</keyword>
<dbReference type="InterPro" id="IPR039426">
    <property type="entry name" value="TonB-dep_rcpt-like"/>
</dbReference>
<protein>
    <submittedName>
        <fullName evidence="9">TonB-linked outer membrane protein, SusC/RagA family</fullName>
    </submittedName>
</protein>
<gene>
    <name evidence="9" type="ORF">SAMN05444274_10796</name>
</gene>
<keyword evidence="2 7" id="KW-0813">Transport</keyword>
<dbReference type="OrthoDB" id="9768177at2"/>
<accession>A0A1M5DGS1</accession>
<comment type="subcellular location">
    <subcellularLocation>
        <location evidence="1 7">Cell outer membrane</location>
        <topology evidence="1 7">Multi-pass membrane protein</topology>
    </subcellularLocation>
</comment>